<dbReference type="EMBL" id="FSRK01000001">
    <property type="protein sequence ID" value="SIN81507.1"/>
    <property type="molecule type" value="Genomic_DNA"/>
</dbReference>
<reference evidence="7" key="1">
    <citation type="submission" date="2016-11" db="EMBL/GenBank/DDBJ databases">
        <authorList>
            <person name="Varghese N."/>
            <person name="Submissions S."/>
        </authorList>
    </citation>
    <scope>NUCLEOTIDE SEQUENCE [LARGE SCALE GENOMIC DNA]</scope>
    <source>
        <strain evidence="7">DSM 27623</strain>
    </source>
</reference>
<dbReference type="AlphaFoldDB" id="A0A1N6EF28"/>
<dbReference type="InterPro" id="IPR036942">
    <property type="entry name" value="Beta-barrel_TonB_sf"/>
</dbReference>
<feature type="signal peptide" evidence="4">
    <location>
        <begin position="1"/>
        <end position="26"/>
    </location>
</feature>
<dbReference type="SUPFAM" id="SSF56935">
    <property type="entry name" value="Porins"/>
    <property type="match status" value="1"/>
</dbReference>
<evidence type="ECO:0000256" key="1">
    <source>
        <dbReference type="ARBA" id="ARBA00004442"/>
    </source>
</evidence>
<dbReference type="GO" id="GO:0009279">
    <property type="term" value="C:cell outer membrane"/>
    <property type="evidence" value="ECO:0007669"/>
    <property type="project" value="UniProtKB-SubCell"/>
</dbReference>
<evidence type="ECO:0000313" key="6">
    <source>
        <dbReference type="EMBL" id="SIN81507.1"/>
    </source>
</evidence>
<dbReference type="PANTHER" id="PTHR40980:SF4">
    <property type="entry name" value="TONB-DEPENDENT RECEPTOR-LIKE BETA-BARREL DOMAIN-CONTAINING PROTEIN"/>
    <property type="match status" value="1"/>
</dbReference>
<dbReference type="Proteomes" id="UP000185207">
    <property type="component" value="Unassembled WGS sequence"/>
</dbReference>
<dbReference type="Pfam" id="PF14905">
    <property type="entry name" value="OMP_b-brl_3"/>
    <property type="match status" value="1"/>
</dbReference>
<feature type="chain" id="PRO_5012003301" evidence="4">
    <location>
        <begin position="27"/>
        <end position="716"/>
    </location>
</feature>
<evidence type="ECO:0000313" key="7">
    <source>
        <dbReference type="Proteomes" id="UP000185207"/>
    </source>
</evidence>
<accession>A0A1N6EF28</accession>
<feature type="domain" description="Outer membrane protein beta-barrel" evidence="5">
    <location>
        <begin position="301"/>
        <end position="691"/>
    </location>
</feature>
<keyword evidence="2" id="KW-0472">Membrane</keyword>
<dbReference type="STRING" id="1416779.SAMN05444409_0546"/>
<evidence type="ECO:0000259" key="5">
    <source>
        <dbReference type="Pfam" id="PF14905"/>
    </source>
</evidence>
<dbReference type="PANTHER" id="PTHR40980">
    <property type="entry name" value="PLUG DOMAIN-CONTAINING PROTEIN"/>
    <property type="match status" value="1"/>
</dbReference>
<keyword evidence="7" id="KW-1185">Reference proteome</keyword>
<dbReference type="Gene3D" id="2.40.170.20">
    <property type="entry name" value="TonB-dependent receptor, beta-barrel domain"/>
    <property type="match status" value="1"/>
</dbReference>
<keyword evidence="3" id="KW-0998">Cell outer membrane</keyword>
<proteinExistence type="predicted"/>
<keyword evidence="6" id="KW-0675">Receptor</keyword>
<keyword evidence="4" id="KW-0732">Signal</keyword>
<evidence type="ECO:0000256" key="4">
    <source>
        <dbReference type="SAM" id="SignalP"/>
    </source>
</evidence>
<dbReference type="InterPro" id="IPR041700">
    <property type="entry name" value="OMP_b-brl_3"/>
</dbReference>
<sequence length="716" mass="82317">MSYKQNEIMKLLLSSLGLLSTTLLLAQSTQDTIKSKEIESVTLVAKKPTVQSKADRTVFNVENSSILAGNTTWDIVRMTPLVSIDNNDNVRAEGESVTVYINDRKSVFTGKELKEYLKTIPADNLMKIEVITSPSSRYEATGAVINIVLKKRDDEGLKGSISLTNTQNTKNNQYGSLNLNYHKKNFTQTFGGSYGDNIFITQNFSVNTIYDTKTVKNIDAESIFKNKNPSVSSTSEFELNDKNNVGLVLEYYQGKRNSTSNSEGTTYIDNVLQDTFVQDMTKSSVAKTLGSNLFYKYYDKEKNKILDVNLGINYDSDNGNTIFNETALIPNFYRIDSYNQTRNYYVKVDYTTPLGKNGGTLEVGGKIDFNNNVIPNNYFDFLNNTNNAISDFRYKDNINSLYFTYSKTFFEKLETRIGLRYEHIDYKINENANERKNSYGTFMPNLLLKYAFSPNYDLSLTYNHSLWRPWYSEFNPFVLPGNNGMYYRGNMDLLPNPSDRVVLKFGLFKKYFLSARYMFTDQDYWNKFVEEDGKTISVSENFKGKVEKFYLFANTNQNLFKNKLNVNFGIGWYYIDNSDFNRKNGLNQENNYISYIGGSTNLSYTNLFNKNINISGWFSVDNQNYGNSVANKYNFFHNISVTKIFPNSQIETSLQLMNIFKRPSVDNTTYSSTGMIRNYNKWDWYGFSLTFVKRFGNQKVKENTKTDVEKNSGGSK</sequence>
<protein>
    <submittedName>
        <fullName evidence="6">Outer membrane receptor proteins, mostly Fe transport</fullName>
    </submittedName>
</protein>
<gene>
    <name evidence="6" type="ORF">SAMN05444409_0546</name>
</gene>
<evidence type="ECO:0000256" key="3">
    <source>
        <dbReference type="ARBA" id="ARBA00023237"/>
    </source>
</evidence>
<comment type="subcellular location">
    <subcellularLocation>
        <location evidence="1">Cell outer membrane</location>
    </subcellularLocation>
</comment>
<organism evidence="6 7">
    <name type="scientific">Epilithonimonas zeae</name>
    <dbReference type="NCBI Taxonomy" id="1416779"/>
    <lineage>
        <taxon>Bacteria</taxon>
        <taxon>Pseudomonadati</taxon>
        <taxon>Bacteroidota</taxon>
        <taxon>Flavobacteriia</taxon>
        <taxon>Flavobacteriales</taxon>
        <taxon>Weeksellaceae</taxon>
        <taxon>Chryseobacterium group</taxon>
        <taxon>Epilithonimonas</taxon>
    </lineage>
</organism>
<evidence type="ECO:0000256" key="2">
    <source>
        <dbReference type="ARBA" id="ARBA00023136"/>
    </source>
</evidence>
<name>A0A1N6EF28_9FLAO</name>